<evidence type="ECO:0000256" key="4">
    <source>
        <dbReference type="ARBA" id="ARBA00022946"/>
    </source>
</evidence>
<keyword evidence="8" id="KW-0811">Translocation</keyword>
<comment type="subcellular location">
    <subcellularLocation>
        <location evidence="8">Mitochondrion inner membrane</location>
        <topology evidence="8">Single-pass membrane protein</topology>
    </subcellularLocation>
    <subcellularLocation>
        <location evidence="1">Mitochondrion membrane</location>
        <topology evidence="1">Single-pass membrane protein</topology>
    </subcellularLocation>
</comment>
<comment type="similarity">
    <text evidence="2 8">Belongs to the TIM21 family.</text>
</comment>
<evidence type="ECO:0000256" key="5">
    <source>
        <dbReference type="ARBA" id="ARBA00022989"/>
    </source>
</evidence>
<accession>A0A1V9ZGH6</accession>
<comment type="subunit">
    <text evidence="8">Component of the TIM23 complex.</text>
</comment>
<dbReference type="AlphaFoldDB" id="A0A1V9ZGH6"/>
<gene>
    <name evidence="9" type="ORF">ACHHYP_12925</name>
</gene>
<name>A0A1V9ZGH6_ACHHY</name>
<keyword evidence="5 8" id="KW-1133">Transmembrane helix</keyword>
<dbReference type="GO" id="GO:0005744">
    <property type="term" value="C:TIM23 mitochondrial import inner membrane translocase complex"/>
    <property type="evidence" value="ECO:0007669"/>
    <property type="project" value="UniProtKB-UniRule"/>
</dbReference>
<dbReference type="Pfam" id="PF08294">
    <property type="entry name" value="TIM21"/>
    <property type="match status" value="1"/>
</dbReference>
<keyword evidence="10" id="KW-1185">Reference proteome</keyword>
<keyword evidence="4" id="KW-0809">Transit peptide</keyword>
<evidence type="ECO:0000313" key="9">
    <source>
        <dbReference type="EMBL" id="OQR96940.1"/>
    </source>
</evidence>
<evidence type="ECO:0000256" key="2">
    <source>
        <dbReference type="ARBA" id="ARBA00010867"/>
    </source>
</evidence>
<dbReference type="PANTHER" id="PTHR13032">
    <property type="entry name" value="MITOCHONDRIAL IMPORT INNER MEMBRANE TRANSLOCASE SUBUNIT TIM21"/>
    <property type="match status" value="1"/>
</dbReference>
<reference evidence="9 10" key="1">
    <citation type="journal article" date="2014" name="Genome Biol. Evol.">
        <title>The secreted proteins of Achlya hypogyna and Thraustotheca clavata identify the ancestral oomycete secretome and reveal gene acquisitions by horizontal gene transfer.</title>
        <authorList>
            <person name="Misner I."/>
            <person name="Blouin N."/>
            <person name="Leonard G."/>
            <person name="Richards T.A."/>
            <person name="Lane C.E."/>
        </authorList>
    </citation>
    <scope>NUCLEOTIDE SEQUENCE [LARGE SCALE GENOMIC DNA]</scope>
    <source>
        <strain evidence="9 10">ATCC 48635</strain>
    </source>
</reference>
<dbReference type="InterPro" id="IPR038552">
    <property type="entry name" value="Tim21_IMS_sf"/>
</dbReference>
<dbReference type="EMBL" id="JNBR01000124">
    <property type="protein sequence ID" value="OQR96940.1"/>
    <property type="molecule type" value="Genomic_DNA"/>
</dbReference>
<evidence type="ECO:0000256" key="6">
    <source>
        <dbReference type="ARBA" id="ARBA00023128"/>
    </source>
</evidence>
<keyword evidence="6 8" id="KW-0496">Mitochondrion</keyword>
<dbReference type="STRING" id="1202772.A0A1V9ZGH6"/>
<keyword evidence="8" id="KW-0813">Transport</keyword>
<dbReference type="GO" id="GO:0030150">
    <property type="term" value="P:protein import into mitochondrial matrix"/>
    <property type="evidence" value="ECO:0007669"/>
    <property type="project" value="UniProtKB-UniRule"/>
</dbReference>
<keyword evidence="3 8" id="KW-0812">Transmembrane</keyword>
<dbReference type="Proteomes" id="UP000243579">
    <property type="component" value="Unassembled WGS sequence"/>
</dbReference>
<keyword evidence="8" id="KW-0999">Mitochondrion inner membrane</keyword>
<organism evidence="9 10">
    <name type="scientific">Achlya hypogyna</name>
    <name type="common">Oomycete</name>
    <name type="synonym">Protoachlya hypogyna</name>
    <dbReference type="NCBI Taxonomy" id="1202772"/>
    <lineage>
        <taxon>Eukaryota</taxon>
        <taxon>Sar</taxon>
        <taxon>Stramenopiles</taxon>
        <taxon>Oomycota</taxon>
        <taxon>Saprolegniomycetes</taxon>
        <taxon>Saprolegniales</taxon>
        <taxon>Achlyaceae</taxon>
        <taxon>Achlya</taxon>
    </lineage>
</organism>
<evidence type="ECO:0000256" key="7">
    <source>
        <dbReference type="ARBA" id="ARBA00023136"/>
    </source>
</evidence>
<sequence>MLCPATLRRAASVALRGNKTRSLVVPSKANRSAAPVHRRLFCDKAKPNPAQAEAQTDAIVLTPYEKVAAGTQVGMWVGIAGLATVCGYFIVRELFPSRMSPNSLFGEASDIILQNDMVLQRLGAPIRCYGRDYGGNKEGRRNFIEHVELNDKEGNKTRLRIKFNLQGPNGKAQAWAETNAGMKKGEYVYLIVQTYTGEIIKIQDNRQILQAETEEERDALKRLLGGN</sequence>
<dbReference type="OrthoDB" id="436405at2759"/>
<proteinExistence type="inferred from homology"/>
<dbReference type="InterPro" id="IPR013261">
    <property type="entry name" value="Tim21"/>
</dbReference>
<comment type="function">
    <text evidence="8">Essential component of the TIM23 complex, a complex that mediates the translocation of transit peptide-containing proteins across the mitochondrial inner membrane.</text>
</comment>
<keyword evidence="7 8" id="KW-0472">Membrane</keyword>
<keyword evidence="8" id="KW-0653">Protein transport</keyword>
<protein>
    <recommendedName>
        <fullName evidence="8">Mitochondrial import inner membrane translocase subunit Tim21</fullName>
    </recommendedName>
</protein>
<dbReference type="Gene3D" id="3.10.450.320">
    <property type="entry name" value="Mitochondrial import inner membrane translocase subunit Tim21"/>
    <property type="match status" value="1"/>
</dbReference>
<evidence type="ECO:0000256" key="3">
    <source>
        <dbReference type="ARBA" id="ARBA00022692"/>
    </source>
</evidence>
<dbReference type="PANTHER" id="PTHR13032:SF6">
    <property type="entry name" value="MITOCHONDRIAL IMPORT INNER MEMBRANE TRANSLOCASE SUBUNIT TIM21"/>
    <property type="match status" value="1"/>
</dbReference>
<evidence type="ECO:0000256" key="8">
    <source>
        <dbReference type="RuleBase" id="RU367142"/>
    </source>
</evidence>
<comment type="caution">
    <text evidence="9">The sequence shown here is derived from an EMBL/GenBank/DDBJ whole genome shotgun (WGS) entry which is preliminary data.</text>
</comment>
<evidence type="ECO:0000256" key="1">
    <source>
        <dbReference type="ARBA" id="ARBA00004304"/>
    </source>
</evidence>
<evidence type="ECO:0000313" key="10">
    <source>
        <dbReference type="Proteomes" id="UP000243579"/>
    </source>
</evidence>
<feature type="transmembrane region" description="Helical" evidence="8">
    <location>
        <begin position="73"/>
        <end position="91"/>
    </location>
</feature>